<dbReference type="PANTHER" id="PTHR30126:SF78">
    <property type="entry name" value="HTH LYSR-TYPE DOMAIN-CONTAINING PROTEIN"/>
    <property type="match status" value="1"/>
</dbReference>
<dbReference type="Gene3D" id="1.10.10.10">
    <property type="entry name" value="Winged helix-like DNA-binding domain superfamily/Winged helix DNA-binding domain"/>
    <property type="match status" value="1"/>
</dbReference>
<dbReference type="Proteomes" id="UP001597318">
    <property type="component" value="Unassembled WGS sequence"/>
</dbReference>
<dbReference type="Pfam" id="PF00126">
    <property type="entry name" value="HTH_1"/>
    <property type="match status" value="1"/>
</dbReference>
<keyword evidence="4" id="KW-0804">Transcription</keyword>
<dbReference type="SUPFAM" id="SSF46785">
    <property type="entry name" value="Winged helix' DNA-binding domain"/>
    <property type="match status" value="1"/>
</dbReference>
<sequence length="286" mass="33376">MNDKDWKILKTLYKEKNITKTAEQLFLSQPSLSYRLKQLEKEFNITILYRGRRGIEFTEQGEYLVRYANEMDLKLTDLKEKLSNIDKELNGTLRLGVSRSIALYKIPNLLMEFNSIHPKVQFSVNTGLNLDLINSVYKQEFHIGIVRGNHHWSDEKIVVSKETINIISNQELDMTKLPSIPRIDYGTDPALTMIFDNWWTENYSETPKVAMHVENMEIAKKMVSAGLGYTIVPGIVLEDGSEYKYNKELNGQDGEKLQWITWVLFRKEYLELSTVKTFIDFLRGNY</sequence>
<dbReference type="InterPro" id="IPR036390">
    <property type="entry name" value="WH_DNA-bd_sf"/>
</dbReference>
<keyword evidence="7" id="KW-1185">Reference proteome</keyword>
<comment type="similarity">
    <text evidence="1">Belongs to the LysR transcriptional regulatory family.</text>
</comment>
<evidence type="ECO:0000313" key="7">
    <source>
        <dbReference type="Proteomes" id="UP001597318"/>
    </source>
</evidence>
<accession>A0ABW5C380</accession>
<dbReference type="InterPro" id="IPR000847">
    <property type="entry name" value="LysR_HTH_N"/>
</dbReference>
<evidence type="ECO:0000256" key="4">
    <source>
        <dbReference type="ARBA" id="ARBA00023163"/>
    </source>
</evidence>
<dbReference type="PROSITE" id="PS50931">
    <property type="entry name" value="HTH_LYSR"/>
    <property type="match status" value="1"/>
</dbReference>
<dbReference type="SUPFAM" id="SSF53850">
    <property type="entry name" value="Periplasmic binding protein-like II"/>
    <property type="match status" value="1"/>
</dbReference>
<comment type="caution">
    <text evidence="6">The sequence shown here is derived from an EMBL/GenBank/DDBJ whole genome shotgun (WGS) entry which is preliminary data.</text>
</comment>
<reference evidence="7" key="1">
    <citation type="journal article" date="2019" name="Int. J. Syst. Evol. Microbiol.">
        <title>The Global Catalogue of Microorganisms (GCM) 10K type strain sequencing project: providing services to taxonomists for standard genome sequencing and annotation.</title>
        <authorList>
            <consortium name="The Broad Institute Genomics Platform"/>
            <consortium name="The Broad Institute Genome Sequencing Center for Infectious Disease"/>
            <person name="Wu L."/>
            <person name="Ma J."/>
        </authorList>
    </citation>
    <scope>NUCLEOTIDE SEQUENCE [LARGE SCALE GENOMIC DNA]</scope>
    <source>
        <strain evidence="7">CGMCC 1.15474</strain>
    </source>
</reference>
<dbReference type="RefSeq" id="WP_247340217.1">
    <property type="nucleotide sequence ID" value="NZ_CP095550.1"/>
</dbReference>
<protein>
    <submittedName>
        <fullName evidence="6">LysR family transcriptional regulator</fullName>
    </submittedName>
</protein>
<organism evidence="6 7">
    <name type="scientific">Metabacillus endolithicus</name>
    <dbReference type="NCBI Taxonomy" id="1535204"/>
    <lineage>
        <taxon>Bacteria</taxon>
        <taxon>Bacillati</taxon>
        <taxon>Bacillota</taxon>
        <taxon>Bacilli</taxon>
        <taxon>Bacillales</taxon>
        <taxon>Bacillaceae</taxon>
        <taxon>Metabacillus</taxon>
    </lineage>
</organism>
<dbReference type="InterPro" id="IPR005119">
    <property type="entry name" value="LysR_subst-bd"/>
</dbReference>
<dbReference type="Pfam" id="PF03466">
    <property type="entry name" value="LysR_substrate"/>
    <property type="match status" value="1"/>
</dbReference>
<evidence type="ECO:0000256" key="3">
    <source>
        <dbReference type="ARBA" id="ARBA00023125"/>
    </source>
</evidence>
<dbReference type="PRINTS" id="PR00039">
    <property type="entry name" value="HTHLYSR"/>
</dbReference>
<dbReference type="EMBL" id="JBHUIK010000004">
    <property type="protein sequence ID" value="MFD2215526.1"/>
    <property type="molecule type" value="Genomic_DNA"/>
</dbReference>
<proteinExistence type="inferred from homology"/>
<evidence type="ECO:0000256" key="2">
    <source>
        <dbReference type="ARBA" id="ARBA00023015"/>
    </source>
</evidence>
<dbReference type="CDD" id="cd05466">
    <property type="entry name" value="PBP2_LTTR_substrate"/>
    <property type="match status" value="1"/>
</dbReference>
<evidence type="ECO:0000259" key="5">
    <source>
        <dbReference type="PROSITE" id="PS50931"/>
    </source>
</evidence>
<gene>
    <name evidence="6" type="ORF">ACFSKK_17690</name>
</gene>
<keyword evidence="3" id="KW-0238">DNA-binding</keyword>
<evidence type="ECO:0000256" key="1">
    <source>
        <dbReference type="ARBA" id="ARBA00009437"/>
    </source>
</evidence>
<dbReference type="InterPro" id="IPR036388">
    <property type="entry name" value="WH-like_DNA-bd_sf"/>
</dbReference>
<evidence type="ECO:0000313" key="6">
    <source>
        <dbReference type="EMBL" id="MFD2215526.1"/>
    </source>
</evidence>
<dbReference type="Gene3D" id="3.40.190.290">
    <property type="match status" value="1"/>
</dbReference>
<dbReference type="PANTHER" id="PTHR30126">
    <property type="entry name" value="HTH-TYPE TRANSCRIPTIONAL REGULATOR"/>
    <property type="match status" value="1"/>
</dbReference>
<keyword evidence="2" id="KW-0805">Transcription regulation</keyword>
<feature type="domain" description="HTH lysR-type" evidence="5">
    <location>
        <begin position="1"/>
        <end position="58"/>
    </location>
</feature>
<name>A0ABW5C380_9BACI</name>